<gene>
    <name evidence="14" type="primary">CNR2</name>
    <name evidence="14" type="ORF">OS493_037874</name>
</gene>
<dbReference type="CDD" id="cd00637">
    <property type="entry name" value="7tm_classA_rhodopsin-like"/>
    <property type="match status" value="1"/>
</dbReference>
<protein>
    <submittedName>
        <fullName evidence="14">Cannabinoid receptor</fullName>
    </submittedName>
</protein>
<keyword evidence="2" id="KW-1003">Cell membrane</keyword>
<evidence type="ECO:0000313" key="15">
    <source>
        <dbReference type="Proteomes" id="UP001163046"/>
    </source>
</evidence>
<keyword evidence="7 10" id="KW-0675">Receptor</keyword>
<feature type="transmembrane region" description="Helical" evidence="12">
    <location>
        <begin position="72"/>
        <end position="97"/>
    </location>
</feature>
<feature type="region of interest" description="Disordered" evidence="11">
    <location>
        <begin position="310"/>
        <end position="336"/>
    </location>
</feature>
<dbReference type="PROSITE" id="PS50262">
    <property type="entry name" value="G_PROTEIN_RECEP_F1_2"/>
    <property type="match status" value="1"/>
</dbReference>
<dbReference type="EMBL" id="MU826904">
    <property type="protein sequence ID" value="KAJ7369582.1"/>
    <property type="molecule type" value="Genomic_DNA"/>
</dbReference>
<comment type="similarity">
    <text evidence="10">Belongs to the G-protein coupled receptor 1 family.</text>
</comment>
<feature type="domain" description="G-protein coupled receptors family 1 profile" evidence="13">
    <location>
        <begin position="52"/>
        <end position="289"/>
    </location>
</feature>
<dbReference type="Proteomes" id="UP001163046">
    <property type="component" value="Unassembled WGS sequence"/>
</dbReference>
<keyword evidence="3 10" id="KW-0812">Transmembrane</keyword>
<dbReference type="SUPFAM" id="SSF81321">
    <property type="entry name" value="Family A G protein-coupled receptor-like"/>
    <property type="match status" value="1"/>
</dbReference>
<dbReference type="PANTHER" id="PTHR24246">
    <property type="entry name" value="OLFACTORY RECEPTOR AND ADENOSINE RECEPTOR"/>
    <property type="match status" value="1"/>
</dbReference>
<dbReference type="InterPro" id="IPR017452">
    <property type="entry name" value="GPCR_Rhodpsn_7TM"/>
</dbReference>
<feature type="transmembrane region" description="Helical" evidence="12">
    <location>
        <begin position="238"/>
        <end position="259"/>
    </location>
</feature>
<keyword evidence="4 12" id="KW-1133">Transmembrane helix</keyword>
<proteinExistence type="inferred from homology"/>
<evidence type="ECO:0000256" key="11">
    <source>
        <dbReference type="SAM" id="MobiDB-lite"/>
    </source>
</evidence>
<evidence type="ECO:0000256" key="7">
    <source>
        <dbReference type="ARBA" id="ARBA00023170"/>
    </source>
</evidence>
<dbReference type="PANTHER" id="PTHR24246:SF27">
    <property type="entry name" value="ADENOSINE RECEPTOR, ISOFORM A"/>
    <property type="match status" value="1"/>
</dbReference>
<evidence type="ECO:0000259" key="13">
    <source>
        <dbReference type="PROSITE" id="PS50262"/>
    </source>
</evidence>
<evidence type="ECO:0000256" key="1">
    <source>
        <dbReference type="ARBA" id="ARBA00004651"/>
    </source>
</evidence>
<evidence type="ECO:0000256" key="5">
    <source>
        <dbReference type="ARBA" id="ARBA00023040"/>
    </source>
</evidence>
<evidence type="ECO:0000256" key="9">
    <source>
        <dbReference type="ARBA" id="ARBA00023224"/>
    </source>
</evidence>
<evidence type="ECO:0000256" key="8">
    <source>
        <dbReference type="ARBA" id="ARBA00023180"/>
    </source>
</evidence>
<comment type="subcellular location">
    <subcellularLocation>
        <location evidence="1">Cell membrane</location>
        <topology evidence="1">Multi-pass membrane protein</topology>
    </subcellularLocation>
</comment>
<evidence type="ECO:0000256" key="2">
    <source>
        <dbReference type="ARBA" id="ARBA00022475"/>
    </source>
</evidence>
<evidence type="ECO:0000313" key="14">
    <source>
        <dbReference type="EMBL" id="KAJ7369582.1"/>
    </source>
</evidence>
<dbReference type="Gene3D" id="1.20.1070.10">
    <property type="entry name" value="Rhodopsin 7-helix transmembrane proteins"/>
    <property type="match status" value="1"/>
</dbReference>
<dbReference type="SMART" id="SM01381">
    <property type="entry name" value="7TM_GPCR_Srsx"/>
    <property type="match status" value="1"/>
</dbReference>
<sequence>MMTNNSTAILPTNQTNHVTCSQEISNSESYHYALNISIIVINTPFAIFAAISNLVVLITICKSQELRSPANILLCSLALTDLLVGSVTQPLFVAWRVMLHYPSTICISELLHSLYEAFLYVCTGGSFLCLAYLSTDRFMAVSKPLRYRARMTTGKATRNMAIVWISWIGFVVLRYSGIDEESSRMITSVVAGCLVIFLLAIQIALMISIKRNNIHSLHAEENSAIIAYKREHRCAVTIVYIFLALLLFLIPAVVVQIVLGFTSTNQSKTEIYVAISALLINSSANPLIYFWRSRDMRKAARRLFIGAKAENGVGTGSGSSDRNSGGSSGRSQEEAM</sequence>
<dbReference type="PRINTS" id="PR00237">
    <property type="entry name" value="GPCRRHODOPSN"/>
</dbReference>
<evidence type="ECO:0000256" key="4">
    <source>
        <dbReference type="ARBA" id="ARBA00022989"/>
    </source>
</evidence>
<reference evidence="14" key="1">
    <citation type="submission" date="2023-01" db="EMBL/GenBank/DDBJ databases">
        <title>Genome assembly of the deep-sea coral Lophelia pertusa.</title>
        <authorList>
            <person name="Herrera S."/>
            <person name="Cordes E."/>
        </authorList>
    </citation>
    <scope>NUCLEOTIDE SEQUENCE</scope>
    <source>
        <strain evidence="14">USNM1676648</strain>
        <tissue evidence="14">Polyp</tissue>
    </source>
</reference>
<feature type="transmembrane region" description="Helical" evidence="12">
    <location>
        <begin position="36"/>
        <end position="60"/>
    </location>
</feature>
<dbReference type="AlphaFoldDB" id="A0A9X0CMU9"/>
<organism evidence="14 15">
    <name type="scientific">Desmophyllum pertusum</name>
    <dbReference type="NCBI Taxonomy" id="174260"/>
    <lineage>
        <taxon>Eukaryota</taxon>
        <taxon>Metazoa</taxon>
        <taxon>Cnidaria</taxon>
        <taxon>Anthozoa</taxon>
        <taxon>Hexacorallia</taxon>
        <taxon>Scleractinia</taxon>
        <taxon>Caryophylliina</taxon>
        <taxon>Caryophylliidae</taxon>
        <taxon>Desmophyllum</taxon>
    </lineage>
</organism>
<dbReference type="Pfam" id="PF00001">
    <property type="entry name" value="7tm_1"/>
    <property type="match status" value="1"/>
</dbReference>
<accession>A0A9X0CMU9</accession>
<keyword evidence="15" id="KW-1185">Reference proteome</keyword>
<evidence type="ECO:0000256" key="10">
    <source>
        <dbReference type="RuleBase" id="RU000688"/>
    </source>
</evidence>
<keyword evidence="8" id="KW-0325">Glycoprotein</keyword>
<dbReference type="PROSITE" id="PS00237">
    <property type="entry name" value="G_PROTEIN_RECEP_F1_1"/>
    <property type="match status" value="1"/>
</dbReference>
<evidence type="ECO:0000256" key="12">
    <source>
        <dbReference type="SAM" id="Phobius"/>
    </source>
</evidence>
<keyword evidence="9 10" id="KW-0807">Transducer</keyword>
<dbReference type="OrthoDB" id="5970632at2759"/>
<evidence type="ECO:0000256" key="6">
    <source>
        <dbReference type="ARBA" id="ARBA00023136"/>
    </source>
</evidence>
<keyword evidence="6 12" id="KW-0472">Membrane</keyword>
<feature type="transmembrane region" description="Helical" evidence="12">
    <location>
        <begin position="185"/>
        <end position="207"/>
    </location>
</feature>
<dbReference type="GO" id="GO:0004930">
    <property type="term" value="F:G protein-coupled receptor activity"/>
    <property type="evidence" value="ECO:0007669"/>
    <property type="project" value="UniProtKB-KW"/>
</dbReference>
<comment type="caution">
    <text evidence="14">The sequence shown here is derived from an EMBL/GenBank/DDBJ whole genome shotgun (WGS) entry which is preliminary data.</text>
</comment>
<dbReference type="GO" id="GO:0005886">
    <property type="term" value="C:plasma membrane"/>
    <property type="evidence" value="ECO:0007669"/>
    <property type="project" value="UniProtKB-SubCell"/>
</dbReference>
<feature type="transmembrane region" description="Helical" evidence="12">
    <location>
        <begin position="271"/>
        <end position="291"/>
    </location>
</feature>
<dbReference type="InterPro" id="IPR000276">
    <property type="entry name" value="GPCR_Rhodpsn"/>
</dbReference>
<evidence type="ECO:0000256" key="3">
    <source>
        <dbReference type="ARBA" id="ARBA00022692"/>
    </source>
</evidence>
<name>A0A9X0CMU9_9CNID</name>
<keyword evidence="5 10" id="KW-0297">G-protein coupled receptor</keyword>
<feature type="transmembrane region" description="Helical" evidence="12">
    <location>
        <begin position="156"/>
        <end position="173"/>
    </location>
</feature>
<feature type="transmembrane region" description="Helical" evidence="12">
    <location>
        <begin position="117"/>
        <end position="135"/>
    </location>
</feature>